<evidence type="ECO:0000313" key="3">
    <source>
        <dbReference type="EMBL" id="KAG5961636.1"/>
    </source>
</evidence>
<protein>
    <submittedName>
        <fullName evidence="3">Uncharacterized protein</fullName>
    </submittedName>
</protein>
<keyword evidence="4" id="KW-1185">Reference proteome</keyword>
<sequence length="491" mass="53438">MKVQTVLLLAGAAAVQGIQPRIVLPPVEILRPHVNASQLQGVKIETVQGRKNADDKHHKFPPAADEAAKKSSTVQATATAQVFDNEGIIPFQGLPFPSVGPIVVKDQEVPDIPEIPEIPGQEPVPTPPKGVTSVHTPVHTTISGRVSAHSSKHVPHHYKSYTSEHTHHTHKSHKSHPTLESKTPHAPRPSFTHSSQSHFHEPLTPSFVPRSPPKTTSVTPTEEPRPEDREEDVRELEEDNKVTTKHPKTPKPTTTAKHIKTKYPKGSKPVKKYPLDPSEPREPNEGDRDVHEEQQGQKDIKAKKLQQHEEHKSSRLAHQHEAETTKTHTHKSHTHQTTETSVPEITESSMHLDARGVQVETTKTHTHKTHTHHTTETSVPEITESSMHLDARGVQVSCTTTSSTTSPCHTTTTTTSPCHTTTSTTPPCHTSTLTTSTIVVVPSGIIPSRNTTCEDEGEGQAAHVPISGAVENTAAPVMALIAAAAAGMLLF</sequence>
<reference evidence="3 4" key="1">
    <citation type="journal article" date="2020" name="bioRxiv">
        <title>Whole genome comparisons of ergot fungi reveals the divergence and evolution of species within the genus Claviceps are the result of varying mechanisms driving genome evolution and host range expansion.</title>
        <authorList>
            <person name="Wyka S.A."/>
            <person name="Mondo S.J."/>
            <person name="Liu M."/>
            <person name="Dettman J."/>
            <person name="Nalam V."/>
            <person name="Broders K.D."/>
        </authorList>
    </citation>
    <scope>NUCLEOTIDE SEQUENCE [LARGE SCALE GENOMIC DNA]</scope>
    <source>
        <strain evidence="3 4">LM583</strain>
    </source>
</reference>
<evidence type="ECO:0000256" key="1">
    <source>
        <dbReference type="SAM" id="MobiDB-lite"/>
    </source>
</evidence>
<feature type="compositionally biased region" description="Basic and acidic residues" evidence="1">
    <location>
        <begin position="222"/>
        <end position="232"/>
    </location>
</feature>
<feature type="region of interest" description="Disordered" evidence="1">
    <location>
        <begin position="113"/>
        <end position="134"/>
    </location>
</feature>
<name>A0ABQ7PGW3_9HYPO</name>
<keyword evidence="2" id="KW-0732">Signal</keyword>
<feature type="signal peptide" evidence="2">
    <location>
        <begin position="1"/>
        <end position="17"/>
    </location>
</feature>
<feature type="compositionally biased region" description="Basic residues" evidence="1">
    <location>
        <begin position="167"/>
        <end position="176"/>
    </location>
</feature>
<feature type="region of interest" description="Disordered" evidence="1">
    <location>
        <begin position="400"/>
        <end position="426"/>
    </location>
</feature>
<feature type="region of interest" description="Disordered" evidence="1">
    <location>
        <begin position="161"/>
        <end position="381"/>
    </location>
</feature>
<accession>A0ABQ7PGW3</accession>
<feature type="compositionally biased region" description="Basic and acidic residues" evidence="1">
    <location>
        <begin position="278"/>
        <end position="326"/>
    </location>
</feature>
<gene>
    <name evidence="3" type="ORF">E4U57_007482</name>
</gene>
<evidence type="ECO:0000313" key="4">
    <source>
        <dbReference type="Proteomes" id="UP000742024"/>
    </source>
</evidence>
<feature type="chain" id="PRO_5047205378" evidence="2">
    <location>
        <begin position="18"/>
        <end position="491"/>
    </location>
</feature>
<dbReference type="EMBL" id="SRPR01000077">
    <property type="protein sequence ID" value="KAG5961636.1"/>
    <property type="molecule type" value="Genomic_DNA"/>
</dbReference>
<evidence type="ECO:0000256" key="2">
    <source>
        <dbReference type="SAM" id="SignalP"/>
    </source>
</evidence>
<organism evidence="3 4">
    <name type="scientific">Claviceps arundinis</name>
    <dbReference type="NCBI Taxonomy" id="1623583"/>
    <lineage>
        <taxon>Eukaryota</taxon>
        <taxon>Fungi</taxon>
        <taxon>Dikarya</taxon>
        <taxon>Ascomycota</taxon>
        <taxon>Pezizomycotina</taxon>
        <taxon>Sordariomycetes</taxon>
        <taxon>Hypocreomycetidae</taxon>
        <taxon>Hypocreales</taxon>
        <taxon>Clavicipitaceae</taxon>
        <taxon>Claviceps</taxon>
    </lineage>
</organism>
<proteinExistence type="predicted"/>
<comment type="caution">
    <text evidence="3">The sequence shown here is derived from an EMBL/GenBank/DDBJ whole genome shotgun (WGS) entry which is preliminary data.</text>
</comment>
<feature type="compositionally biased region" description="Basic residues" evidence="1">
    <location>
        <begin position="257"/>
        <end position="271"/>
    </location>
</feature>
<dbReference type="Proteomes" id="UP000742024">
    <property type="component" value="Unassembled WGS sequence"/>
</dbReference>